<name>A0A9W9PN75_9EURO</name>
<sequence>MVFPAPDLHQPSGLLSPPPSPRKRRRLLRDSEDAEGEMSLGKYIAACDPFRSSSMVDPLPYPVRVKYSERLDHTLRPIMSQIHNVLDFHEFPATTQVETITAWKPGYPGGDREIDLLRVVLDDTNPSPLSFGPAKDDLIRILRHNNHPGIHVEIIDLNLHHCPSFFYLSKTDAVVIAFERAKGKIIQALDRAIPQKWHVLCPYSVGRVESKALPAISIVVEAETKADWFALRVEIITLTLPHSNGGPVEVEFSPGSLNFLDSPGESSSGSPGRSFLDRLTPSVVPRMGFSIGIHGQDITGTLGGWVNLTHNGVLHRGFLTNYHVTKPSLSTVYDKGFIEDLNRFGATFDRLPSKPVRMESISKIDRDKTVPDIIDKLETLDARRVEVMTMIEDRQLIGAEPRPGYQTLLRFIDDEINELAAVQGPAESMPHVIGDLVLASGEAMLNMRMMDWAFVRVSEHGRKLFGPNIMFDIPENAQPWKYKSVAPWRPGTIIEEFGFLQDGQFCTKVGRTSGVTSGICHGPRAVCNWHSATRWNENGDAMDLNVYRTEEFMVINKKLTETDFEQSDFTANGDSGSFVLDNNGVVNGLLFAGVRNDHGVVGVVMSMADVLQSIRLKLGGDVSIELPV</sequence>
<organism evidence="2 3">
    <name type="scientific">Penicillium atrosanguineum</name>
    <dbReference type="NCBI Taxonomy" id="1132637"/>
    <lineage>
        <taxon>Eukaryota</taxon>
        <taxon>Fungi</taxon>
        <taxon>Dikarya</taxon>
        <taxon>Ascomycota</taxon>
        <taxon>Pezizomycotina</taxon>
        <taxon>Eurotiomycetes</taxon>
        <taxon>Eurotiomycetidae</taxon>
        <taxon>Eurotiales</taxon>
        <taxon>Aspergillaceae</taxon>
        <taxon>Penicillium</taxon>
    </lineage>
</organism>
<feature type="region of interest" description="Disordered" evidence="1">
    <location>
        <begin position="1"/>
        <end position="27"/>
    </location>
</feature>
<dbReference type="EMBL" id="JAPZBO010000009">
    <property type="protein sequence ID" value="KAJ5302572.1"/>
    <property type="molecule type" value="Genomic_DNA"/>
</dbReference>
<dbReference type="InterPro" id="IPR009003">
    <property type="entry name" value="Peptidase_S1_PA"/>
</dbReference>
<evidence type="ECO:0000313" key="3">
    <source>
        <dbReference type="Proteomes" id="UP001147746"/>
    </source>
</evidence>
<protein>
    <submittedName>
        <fullName evidence="2">Uncharacterized protein</fullName>
    </submittedName>
</protein>
<evidence type="ECO:0000313" key="2">
    <source>
        <dbReference type="EMBL" id="KAJ5302572.1"/>
    </source>
</evidence>
<dbReference type="AlphaFoldDB" id="A0A9W9PN75"/>
<proteinExistence type="predicted"/>
<reference evidence="2" key="1">
    <citation type="submission" date="2022-12" db="EMBL/GenBank/DDBJ databases">
        <authorList>
            <person name="Petersen C."/>
        </authorList>
    </citation>
    <scope>NUCLEOTIDE SEQUENCE</scope>
    <source>
        <strain evidence="2">IBT 21472</strain>
    </source>
</reference>
<evidence type="ECO:0000256" key="1">
    <source>
        <dbReference type="SAM" id="MobiDB-lite"/>
    </source>
</evidence>
<dbReference type="Proteomes" id="UP001147746">
    <property type="component" value="Unassembled WGS sequence"/>
</dbReference>
<reference evidence="2" key="2">
    <citation type="journal article" date="2023" name="IMA Fungus">
        <title>Comparative genomic study of the Penicillium genus elucidates a diverse pangenome and 15 lateral gene transfer events.</title>
        <authorList>
            <person name="Petersen C."/>
            <person name="Sorensen T."/>
            <person name="Nielsen M.R."/>
            <person name="Sondergaard T.E."/>
            <person name="Sorensen J.L."/>
            <person name="Fitzpatrick D.A."/>
            <person name="Frisvad J.C."/>
            <person name="Nielsen K.L."/>
        </authorList>
    </citation>
    <scope>NUCLEOTIDE SEQUENCE</scope>
    <source>
        <strain evidence="2">IBT 21472</strain>
    </source>
</reference>
<comment type="caution">
    <text evidence="2">The sequence shown here is derived from an EMBL/GenBank/DDBJ whole genome shotgun (WGS) entry which is preliminary data.</text>
</comment>
<dbReference type="SUPFAM" id="SSF50494">
    <property type="entry name" value="Trypsin-like serine proteases"/>
    <property type="match status" value="1"/>
</dbReference>
<gene>
    <name evidence="2" type="ORF">N7476_009371</name>
</gene>
<keyword evidence="3" id="KW-1185">Reference proteome</keyword>
<accession>A0A9W9PN75</accession>